<keyword evidence="3" id="KW-1185">Reference proteome</keyword>
<evidence type="ECO:0000313" key="2">
    <source>
        <dbReference type="EMBL" id="PIK53735.1"/>
    </source>
</evidence>
<evidence type="ECO:0000256" key="1">
    <source>
        <dbReference type="SAM" id="MobiDB-lite"/>
    </source>
</evidence>
<accession>A0A2G8L0K6</accession>
<comment type="caution">
    <text evidence="2">The sequence shown here is derived from an EMBL/GenBank/DDBJ whole genome shotgun (WGS) entry which is preliminary data.</text>
</comment>
<name>A0A2G8L0K6_STIJA</name>
<sequence length="76" mass="8666">MNEAARIIQHALLLYCIRKEQEKIDADFEKEILEMENDSHNQNDDEFETTDLPQLSGHPVYPIANPSDVPSSPVTL</sequence>
<feature type="region of interest" description="Disordered" evidence="1">
    <location>
        <begin position="34"/>
        <end position="76"/>
    </location>
</feature>
<feature type="compositionally biased region" description="Basic and acidic residues" evidence="1">
    <location>
        <begin position="34"/>
        <end position="43"/>
    </location>
</feature>
<gene>
    <name evidence="2" type="ORF">BSL78_09325</name>
</gene>
<dbReference type="Proteomes" id="UP000230750">
    <property type="component" value="Unassembled WGS sequence"/>
</dbReference>
<organism evidence="2 3">
    <name type="scientific">Stichopus japonicus</name>
    <name type="common">Sea cucumber</name>
    <dbReference type="NCBI Taxonomy" id="307972"/>
    <lineage>
        <taxon>Eukaryota</taxon>
        <taxon>Metazoa</taxon>
        <taxon>Echinodermata</taxon>
        <taxon>Eleutherozoa</taxon>
        <taxon>Echinozoa</taxon>
        <taxon>Holothuroidea</taxon>
        <taxon>Aspidochirotacea</taxon>
        <taxon>Aspidochirotida</taxon>
        <taxon>Stichopodidae</taxon>
        <taxon>Apostichopus</taxon>
    </lineage>
</organism>
<reference evidence="2 3" key="1">
    <citation type="journal article" date="2017" name="PLoS Biol.">
        <title>The sea cucumber genome provides insights into morphological evolution and visceral regeneration.</title>
        <authorList>
            <person name="Zhang X."/>
            <person name="Sun L."/>
            <person name="Yuan J."/>
            <person name="Sun Y."/>
            <person name="Gao Y."/>
            <person name="Zhang L."/>
            <person name="Li S."/>
            <person name="Dai H."/>
            <person name="Hamel J.F."/>
            <person name="Liu C."/>
            <person name="Yu Y."/>
            <person name="Liu S."/>
            <person name="Lin W."/>
            <person name="Guo K."/>
            <person name="Jin S."/>
            <person name="Xu P."/>
            <person name="Storey K.B."/>
            <person name="Huan P."/>
            <person name="Zhang T."/>
            <person name="Zhou Y."/>
            <person name="Zhang J."/>
            <person name="Lin C."/>
            <person name="Li X."/>
            <person name="Xing L."/>
            <person name="Huo D."/>
            <person name="Sun M."/>
            <person name="Wang L."/>
            <person name="Mercier A."/>
            <person name="Li F."/>
            <person name="Yang H."/>
            <person name="Xiang J."/>
        </authorList>
    </citation>
    <scope>NUCLEOTIDE SEQUENCE [LARGE SCALE GENOMIC DNA]</scope>
    <source>
        <strain evidence="2">Shaxun</strain>
        <tissue evidence="2">Muscle</tissue>
    </source>
</reference>
<proteinExistence type="predicted"/>
<protein>
    <submittedName>
        <fullName evidence="2">Uncharacterized protein</fullName>
    </submittedName>
</protein>
<dbReference type="AlphaFoldDB" id="A0A2G8L0K6"/>
<dbReference type="EMBL" id="MRZV01000274">
    <property type="protein sequence ID" value="PIK53735.1"/>
    <property type="molecule type" value="Genomic_DNA"/>
</dbReference>
<evidence type="ECO:0000313" key="3">
    <source>
        <dbReference type="Proteomes" id="UP000230750"/>
    </source>
</evidence>